<comment type="caution">
    <text evidence="1">The sequence shown here is derived from an EMBL/GenBank/DDBJ whole genome shotgun (WGS) entry which is preliminary data.</text>
</comment>
<gene>
    <name evidence="1" type="ORF">DPMN_186824</name>
</gene>
<evidence type="ECO:0000313" key="2">
    <source>
        <dbReference type="Proteomes" id="UP000828390"/>
    </source>
</evidence>
<dbReference type="Proteomes" id="UP000828390">
    <property type="component" value="Unassembled WGS sequence"/>
</dbReference>
<dbReference type="AlphaFoldDB" id="A0A9D4DMV5"/>
<evidence type="ECO:0000313" key="1">
    <source>
        <dbReference type="EMBL" id="KAH3752211.1"/>
    </source>
</evidence>
<proteinExistence type="predicted"/>
<protein>
    <submittedName>
        <fullName evidence="1">Uncharacterized protein</fullName>
    </submittedName>
</protein>
<name>A0A9D4DMV5_DREPO</name>
<dbReference type="EMBL" id="JAIWYP010000010">
    <property type="protein sequence ID" value="KAH3752211.1"/>
    <property type="molecule type" value="Genomic_DNA"/>
</dbReference>
<reference evidence="1" key="1">
    <citation type="journal article" date="2019" name="bioRxiv">
        <title>The Genome of the Zebra Mussel, Dreissena polymorpha: A Resource for Invasive Species Research.</title>
        <authorList>
            <person name="McCartney M.A."/>
            <person name="Auch B."/>
            <person name="Kono T."/>
            <person name="Mallez S."/>
            <person name="Zhang Y."/>
            <person name="Obille A."/>
            <person name="Becker A."/>
            <person name="Abrahante J.E."/>
            <person name="Garbe J."/>
            <person name="Badalamenti J.P."/>
            <person name="Herman A."/>
            <person name="Mangelson H."/>
            <person name="Liachko I."/>
            <person name="Sullivan S."/>
            <person name="Sone E.D."/>
            <person name="Koren S."/>
            <person name="Silverstein K.A.T."/>
            <person name="Beckman K.B."/>
            <person name="Gohl D.M."/>
        </authorList>
    </citation>
    <scope>NUCLEOTIDE SEQUENCE</scope>
    <source>
        <strain evidence="1">Duluth1</strain>
        <tissue evidence="1">Whole animal</tissue>
    </source>
</reference>
<accession>A0A9D4DMV5</accession>
<organism evidence="1 2">
    <name type="scientific">Dreissena polymorpha</name>
    <name type="common">Zebra mussel</name>
    <name type="synonym">Mytilus polymorpha</name>
    <dbReference type="NCBI Taxonomy" id="45954"/>
    <lineage>
        <taxon>Eukaryota</taxon>
        <taxon>Metazoa</taxon>
        <taxon>Spiralia</taxon>
        <taxon>Lophotrochozoa</taxon>
        <taxon>Mollusca</taxon>
        <taxon>Bivalvia</taxon>
        <taxon>Autobranchia</taxon>
        <taxon>Heteroconchia</taxon>
        <taxon>Euheterodonta</taxon>
        <taxon>Imparidentia</taxon>
        <taxon>Neoheterodontei</taxon>
        <taxon>Myida</taxon>
        <taxon>Dreissenoidea</taxon>
        <taxon>Dreissenidae</taxon>
        <taxon>Dreissena</taxon>
    </lineage>
</organism>
<sequence>MIQSEVRREEESAIQAREIEMGAQGAWTTWNTTDKKLTWGAIWKYQPLRFWFFLRSV</sequence>
<keyword evidence="2" id="KW-1185">Reference proteome</keyword>
<reference evidence="1" key="2">
    <citation type="submission" date="2020-11" db="EMBL/GenBank/DDBJ databases">
        <authorList>
            <person name="McCartney M.A."/>
            <person name="Auch B."/>
            <person name="Kono T."/>
            <person name="Mallez S."/>
            <person name="Becker A."/>
            <person name="Gohl D.M."/>
            <person name="Silverstein K.A.T."/>
            <person name="Koren S."/>
            <person name="Bechman K.B."/>
            <person name="Herman A."/>
            <person name="Abrahante J.E."/>
            <person name="Garbe J."/>
        </authorList>
    </citation>
    <scope>NUCLEOTIDE SEQUENCE</scope>
    <source>
        <strain evidence="1">Duluth1</strain>
        <tissue evidence="1">Whole animal</tissue>
    </source>
</reference>